<evidence type="ECO:0000313" key="1">
    <source>
        <dbReference type="EMBL" id="QJR43784.1"/>
    </source>
</evidence>
<gene>
    <name evidence="1" type="ORF">HLA87_03280</name>
</gene>
<dbReference type="KEGG" id="mmir:HLA87_03280"/>
<keyword evidence="2" id="KW-1185">Reference proteome</keyword>
<organism evidence="1 2">
    <name type="scientific">Mycoplasma miroungigenitalium</name>
    <dbReference type="NCBI Taxonomy" id="754515"/>
    <lineage>
        <taxon>Bacteria</taxon>
        <taxon>Bacillati</taxon>
        <taxon>Mycoplasmatota</taxon>
        <taxon>Mollicutes</taxon>
        <taxon>Mycoplasmataceae</taxon>
        <taxon>Mycoplasma</taxon>
    </lineage>
</organism>
<evidence type="ECO:0000313" key="2">
    <source>
        <dbReference type="Proteomes" id="UP000500686"/>
    </source>
</evidence>
<protein>
    <submittedName>
        <fullName evidence="1">Uncharacterized protein</fullName>
    </submittedName>
</protein>
<reference evidence="1 2" key="1">
    <citation type="submission" date="2020-05" db="EMBL/GenBank/DDBJ databases">
        <title>Novel Mycoplasma species detected in Mirounga angustirostris (northern elephant seal) from the USA.</title>
        <authorList>
            <person name="Volokhov D.V."/>
        </authorList>
    </citation>
    <scope>NUCLEOTIDE SEQUENCE [LARGE SCALE GENOMIC DNA]</scope>
    <source>
        <strain evidence="1 2">Mirounga ES2806-GEN</strain>
    </source>
</reference>
<dbReference type="EMBL" id="CP053096">
    <property type="protein sequence ID" value="QJR43784.1"/>
    <property type="molecule type" value="Genomic_DNA"/>
</dbReference>
<accession>A0A6M4J9W1</accession>
<name>A0A6M4J9W1_9MOLU</name>
<dbReference type="RefSeq" id="WP_171111912.1">
    <property type="nucleotide sequence ID" value="NZ_CP053096.1"/>
</dbReference>
<dbReference type="Proteomes" id="UP000500686">
    <property type="component" value="Chromosome"/>
</dbReference>
<dbReference type="AlphaFoldDB" id="A0A6M4J9W1"/>
<proteinExistence type="predicted"/>
<sequence length="229" mass="26415">MTITLLRRLLKKQPWVVITAFRLFDLNNSVINELAYQELKQQAIEALQNSSQLELFLKPFDDRKVTTSLKNIIKNGISSFETSDPMQNVLNMMSVITGFTYNMLQIDNKFGPVDIDFVNNELIYAINGKKESLVFNADNNQKFNSKRNILMLEALEQSRYQEYLDAITRTTQVLMEIFGAFSDRHILTIVSDAVDTESSAEIDWTNEDFDLYGEVALIRKSHKKTKCHI</sequence>